<gene>
    <name evidence="1" type="ORF">H310_00241</name>
</gene>
<dbReference type="EMBL" id="KI913952">
    <property type="protein sequence ID" value="ETW09756.1"/>
    <property type="molecule type" value="Genomic_DNA"/>
</dbReference>
<accession>A0A024UTB2</accession>
<dbReference type="AlphaFoldDB" id="A0A024UTB2"/>
<name>A0A024UTB2_9STRA</name>
<dbReference type="VEuPathDB" id="FungiDB:H310_00241"/>
<proteinExistence type="predicted"/>
<dbReference type="RefSeq" id="XP_008861167.1">
    <property type="nucleotide sequence ID" value="XM_008862945.1"/>
</dbReference>
<sequence length="77" mass="8731">MLSDELSKWLKEFGPAAAVHDALHRYYDYKLAIFAHLMRRGFKKILEGMVLDKFHSAFRSVPEAKLNVSSGLGGLNH</sequence>
<organism evidence="1">
    <name type="scientific">Aphanomyces invadans</name>
    <dbReference type="NCBI Taxonomy" id="157072"/>
    <lineage>
        <taxon>Eukaryota</taxon>
        <taxon>Sar</taxon>
        <taxon>Stramenopiles</taxon>
        <taxon>Oomycota</taxon>
        <taxon>Saprolegniomycetes</taxon>
        <taxon>Saprolegniales</taxon>
        <taxon>Verrucalvaceae</taxon>
        <taxon>Aphanomyces</taxon>
    </lineage>
</organism>
<reference evidence="1" key="1">
    <citation type="submission" date="2013-12" db="EMBL/GenBank/DDBJ databases">
        <title>The Genome Sequence of Aphanomyces invadans NJM9701.</title>
        <authorList>
            <consortium name="The Broad Institute Genomics Platform"/>
            <person name="Russ C."/>
            <person name="Tyler B."/>
            <person name="van West P."/>
            <person name="Dieguez-Uribeondo J."/>
            <person name="Young S.K."/>
            <person name="Zeng Q."/>
            <person name="Gargeya S."/>
            <person name="Fitzgerald M."/>
            <person name="Abouelleil A."/>
            <person name="Alvarado L."/>
            <person name="Chapman S.B."/>
            <person name="Gainer-Dewar J."/>
            <person name="Goldberg J."/>
            <person name="Griggs A."/>
            <person name="Gujja S."/>
            <person name="Hansen M."/>
            <person name="Howarth C."/>
            <person name="Imamovic A."/>
            <person name="Ireland A."/>
            <person name="Larimer J."/>
            <person name="McCowan C."/>
            <person name="Murphy C."/>
            <person name="Pearson M."/>
            <person name="Poon T.W."/>
            <person name="Priest M."/>
            <person name="Roberts A."/>
            <person name="Saif S."/>
            <person name="Shea T."/>
            <person name="Sykes S."/>
            <person name="Wortman J."/>
            <person name="Nusbaum C."/>
            <person name="Birren B."/>
        </authorList>
    </citation>
    <scope>NUCLEOTIDE SEQUENCE [LARGE SCALE GENOMIC DNA]</scope>
    <source>
        <strain evidence="1">NJM9701</strain>
    </source>
</reference>
<dbReference type="GeneID" id="20077291"/>
<protein>
    <submittedName>
        <fullName evidence="1">Uncharacterized protein</fullName>
    </submittedName>
</protein>
<evidence type="ECO:0000313" key="1">
    <source>
        <dbReference type="EMBL" id="ETW09756.1"/>
    </source>
</evidence>